<gene>
    <name evidence="1" type="ORF">CIHG_02093</name>
</gene>
<dbReference type="VEuPathDB" id="FungiDB:CIHG_02093"/>
<dbReference type="EMBL" id="DS016985">
    <property type="protein sequence ID" value="KMU84307.1"/>
    <property type="molecule type" value="Genomic_DNA"/>
</dbReference>
<evidence type="ECO:0000313" key="2">
    <source>
        <dbReference type="Proteomes" id="UP000054563"/>
    </source>
</evidence>
<dbReference type="Proteomes" id="UP000054563">
    <property type="component" value="Unassembled WGS sequence"/>
</dbReference>
<sequence>MVDSSPWLESERGLNPISKDLEILDGYLHSTKKRIPEAISEHLAPPKICNETVTSSVTRTLKLSASSHPLPSYLAGRGVVRDIGSSFSIVAISLLSFAQTWAAGIGPAFKSYCGP</sequence>
<reference evidence="2" key="1">
    <citation type="journal article" date="2010" name="Genome Res.">
        <title>Population genomic sequencing of Coccidioides fungi reveals recent hybridization and transposon control.</title>
        <authorList>
            <person name="Neafsey D.E."/>
            <person name="Barker B.M."/>
            <person name="Sharpton T.J."/>
            <person name="Stajich J.E."/>
            <person name="Park D.J."/>
            <person name="Whiston E."/>
            <person name="Hung C.-Y."/>
            <person name="McMahan C."/>
            <person name="White J."/>
            <person name="Sykes S."/>
            <person name="Heiman D."/>
            <person name="Young S."/>
            <person name="Zeng Q."/>
            <person name="Abouelleil A."/>
            <person name="Aftuck L."/>
            <person name="Bessette D."/>
            <person name="Brown A."/>
            <person name="FitzGerald M."/>
            <person name="Lui A."/>
            <person name="Macdonald J.P."/>
            <person name="Priest M."/>
            <person name="Orbach M.J."/>
            <person name="Galgiani J.N."/>
            <person name="Kirkland T.N."/>
            <person name="Cole G.T."/>
            <person name="Birren B.W."/>
            <person name="Henn M.R."/>
            <person name="Taylor J.W."/>
            <person name="Rounsley S.D."/>
        </authorList>
    </citation>
    <scope>NUCLEOTIDE SEQUENCE [LARGE SCALE GENOMIC DNA]</scope>
    <source>
        <strain evidence="2">H538.4</strain>
    </source>
</reference>
<dbReference type="AlphaFoldDB" id="A0A0J8RHF8"/>
<evidence type="ECO:0000313" key="1">
    <source>
        <dbReference type="EMBL" id="KMU84307.1"/>
    </source>
</evidence>
<proteinExistence type="predicted"/>
<accession>A0A0J8RHF8</accession>
<protein>
    <submittedName>
        <fullName evidence="1">Uncharacterized protein</fullName>
    </submittedName>
</protein>
<name>A0A0J8RHF8_COCIT</name>
<organism evidence="1 2">
    <name type="scientific">Coccidioides immitis H538.4</name>
    <dbReference type="NCBI Taxonomy" id="396776"/>
    <lineage>
        <taxon>Eukaryota</taxon>
        <taxon>Fungi</taxon>
        <taxon>Dikarya</taxon>
        <taxon>Ascomycota</taxon>
        <taxon>Pezizomycotina</taxon>
        <taxon>Eurotiomycetes</taxon>
        <taxon>Eurotiomycetidae</taxon>
        <taxon>Onygenales</taxon>
        <taxon>Onygenaceae</taxon>
        <taxon>Coccidioides</taxon>
    </lineage>
</organism>